<dbReference type="RefSeq" id="WP_189460201.1">
    <property type="nucleotide sequence ID" value="NZ_BMYO01000005.1"/>
</dbReference>
<keyword evidence="3" id="KW-1185">Reference proteome</keyword>
<feature type="chain" id="PRO_5046379869" description="Type 1 fimbrial protein" evidence="1">
    <location>
        <begin position="28"/>
        <end position="111"/>
    </location>
</feature>
<accession>A0ABQ3H164</accession>
<reference evidence="3" key="1">
    <citation type="journal article" date="2019" name="Int. J. Syst. Evol. Microbiol.">
        <title>The Global Catalogue of Microorganisms (GCM) 10K type strain sequencing project: providing services to taxonomists for standard genome sequencing and annotation.</title>
        <authorList>
            <consortium name="The Broad Institute Genomics Platform"/>
            <consortium name="The Broad Institute Genome Sequencing Center for Infectious Disease"/>
            <person name="Wu L."/>
            <person name="Ma J."/>
        </authorList>
    </citation>
    <scope>NUCLEOTIDE SEQUENCE [LARGE SCALE GENOMIC DNA]</scope>
    <source>
        <strain evidence="3">KCTC 23701</strain>
    </source>
</reference>
<sequence>MSQLFNCVASGLFLAASALVPTSSAFARDAQGGVLTFSGEIVESACSIDRNAFMQSGQASANLLTGCSQHVATNTTVGISGMPSGAVMYLNRALPSLVMNNSRVVLQLEYL</sequence>
<protein>
    <recommendedName>
        <fullName evidence="4">Type 1 fimbrial protein</fullName>
    </recommendedName>
</protein>
<dbReference type="Proteomes" id="UP000604737">
    <property type="component" value="Unassembled WGS sequence"/>
</dbReference>
<evidence type="ECO:0000256" key="1">
    <source>
        <dbReference type="SAM" id="SignalP"/>
    </source>
</evidence>
<evidence type="ECO:0000313" key="2">
    <source>
        <dbReference type="EMBL" id="GHD62787.1"/>
    </source>
</evidence>
<evidence type="ECO:0000313" key="3">
    <source>
        <dbReference type="Proteomes" id="UP000604737"/>
    </source>
</evidence>
<dbReference type="EMBL" id="BMYO01000005">
    <property type="protein sequence ID" value="GHD62787.1"/>
    <property type="molecule type" value="Genomic_DNA"/>
</dbReference>
<proteinExistence type="predicted"/>
<comment type="caution">
    <text evidence="2">The sequence shown here is derived from an EMBL/GenBank/DDBJ whole genome shotgun (WGS) entry which is preliminary data.</text>
</comment>
<evidence type="ECO:0008006" key="4">
    <source>
        <dbReference type="Google" id="ProtNLM"/>
    </source>
</evidence>
<keyword evidence="1" id="KW-0732">Signal</keyword>
<name>A0ABQ3H164_9NEIS</name>
<organism evidence="2 3">
    <name type="scientific">Jeongeupia chitinilytica</name>
    <dbReference type="NCBI Taxonomy" id="1041641"/>
    <lineage>
        <taxon>Bacteria</taxon>
        <taxon>Pseudomonadati</taxon>
        <taxon>Pseudomonadota</taxon>
        <taxon>Betaproteobacteria</taxon>
        <taxon>Neisseriales</taxon>
        <taxon>Chitinibacteraceae</taxon>
        <taxon>Jeongeupia</taxon>
    </lineage>
</organism>
<gene>
    <name evidence="2" type="ORF">GCM10007350_19010</name>
</gene>
<feature type="signal peptide" evidence="1">
    <location>
        <begin position="1"/>
        <end position="27"/>
    </location>
</feature>